<dbReference type="SUPFAM" id="SSF140111">
    <property type="entry name" value="Endosomal sorting complex assembly domain"/>
    <property type="match status" value="1"/>
</dbReference>
<keyword evidence="3" id="KW-0967">Endosome</keyword>
<keyword evidence="4" id="KW-0653">Protein transport</keyword>
<dbReference type="InterPro" id="IPR007143">
    <property type="entry name" value="Vps28"/>
</dbReference>
<dbReference type="GO" id="GO:0032509">
    <property type="term" value="P:endosome transport via multivesicular body sorting pathway"/>
    <property type="evidence" value="ECO:0007669"/>
    <property type="project" value="InterPro"/>
</dbReference>
<dbReference type="VEuPathDB" id="AmoebaDB:EDI_120270"/>
<dbReference type="Proteomes" id="UP000008076">
    <property type="component" value="Unassembled WGS sequence"/>
</dbReference>
<dbReference type="InterPro" id="IPR038358">
    <property type="entry name" value="VPS28_N_sf"/>
</dbReference>
<evidence type="ECO:0000313" key="5">
    <source>
        <dbReference type="EMBL" id="EDR28423.1"/>
    </source>
</evidence>
<sequence length="194" mass="22871">MKSNKKDKTLMENKEILYSTLISIDFIERMFVNSTINYEKYVQLCNQEFERFIRIYPLCQFNSISEMYDSFELEHGLGYQRVTTGKPTIIQHKIISNGRLIIEVTTNILSIINFDFMKIYDLQEYLRLLNAINVQLSPFETKNVQFEQNKKELREFESRLKGYKVGDVDKLATASTQLVHLLNSTLNVFKEINN</sequence>
<organism evidence="6">
    <name type="scientific">Entamoeba dispar (strain ATCC PRA-260 / SAW760)</name>
    <dbReference type="NCBI Taxonomy" id="370354"/>
    <lineage>
        <taxon>Eukaryota</taxon>
        <taxon>Amoebozoa</taxon>
        <taxon>Evosea</taxon>
        <taxon>Archamoebae</taxon>
        <taxon>Mastigamoebida</taxon>
        <taxon>Entamoebidae</taxon>
        <taxon>Entamoeba</taxon>
    </lineage>
</organism>
<dbReference type="OMA" id="MKIYDLQ"/>
<gene>
    <name evidence="5" type="ORF">EDI_120270</name>
</gene>
<evidence type="ECO:0000256" key="3">
    <source>
        <dbReference type="ARBA" id="ARBA00022753"/>
    </source>
</evidence>
<protein>
    <submittedName>
        <fullName evidence="5">Uncharacterized protein</fullName>
    </submittedName>
</protein>
<dbReference type="InterPro" id="IPR037202">
    <property type="entry name" value="ESCRT_assembly_dom"/>
</dbReference>
<dbReference type="Gene3D" id="1.20.1440.200">
    <property type="match status" value="1"/>
</dbReference>
<evidence type="ECO:0000256" key="1">
    <source>
        <dbReference type="ARBA" id="ARBA00004177"/>
    </source>
</evidence>
<dbReference type="GO" id="GO:0015031">
    <property type="term" value="P:protein transport"/>
    <property type="evidence" value="ECO:0007669"/>
    <property type="project" value="UniProtKB-KW"/>
</dbReference>
<accession>B0EAM7</accession>
<keyword evidence="6" id="KW-1185">Reference proteome</keyword>
<dbReference type="Pfam" id="PF03997">
    <property type="entry name" value="VPS28"/>
    <property type="match status" value="1"/>
</dbReference>
<dbReference type="RefSeq" id="XP_001735383.1">
    <property type="nucleotide sequence ID" value="XM_001735331.1"/>
</dbReference>
<keyword evidence="2" id="KW-0813">Transport</keyword>
<dbReference type="AlphaFoldDB" id="B0EAM7"/>
<proteinExistence type="predicted"/>
<dbReference type="GO" id="GO:0000813">
    <property type="term" value="C:ESCRT I complex"/>
    <property type="evidence" value="ECO:0007669"/>
    <property type="project" value="InterPro"/>
</dbReference>
<dbReference type="KEGG" id="edi:EDI_120270"/>
<name>B0EAM7_ENTDS</name>
<dbReference type="EMBL" id="DS548477">
    <property type="protein sequence ID" value="EDR28423.1"/>
    <property type="molecule type" value="Genomic_DNA"/>
</dbReference>
<evidence type="ECO:0000256" key="4">
    <source>
        <dbReference type="ARBA" id="ARBA00022927"/>
    </source>
</evidence>
<evidence type="ECO:0000313" key="6">
    <source>
        <dbReference type="Proteomes" id="UP000008076"/>
    </source>
</evidence>
<evidence type="ECO:0000256" key="2">
    <source>
        <dbReference type="ARBA" id="ARBA00022448"/>
    </source>
</evidence>
<reference evidence="6" key="1">
    <citation type="submission" date="2007-12" db="EMBL/GenBank/DDBJ databases">
        <title>Annotation of Entamoeba dispar SAW760.</title>
        <authorList>
            <person name="Lorenzi H."/>
            <person name="Inman J."/>
            <person name="Schobel S."/>
            <person name="Amedeo P."/>
            <person name="Caler E."/>
        </authorList>
    </citation>
    <scope>NUCLEOTIDE SEQUENCE [LARGE SCALE GENOMIC DNA]</scope>
    <source>
        <strain evidence="6">ATCC PRA-260 / SAW760</strain>
    </source>
</reference>
<dbReference type="OrthoDB" id="2671at2759"/>
<comment type="subcellular location">
    <subcellularLocation>
        <location evidence="1">Endosome</location>
    </subcellularLocation>
</comment>
<dbReference type="GeneID" id="5880332"/>